<dbReference type="PANTHER" id="PTHR30151">
    <property type="entry name" value="ALKANE SULFONATE ABC TRANSPORTER-RELATED, MEMBRANE SUBUNIT"/>
    <property type="match status" value="1"/>
</dbReference>
<keyword evidence="4 7" id="KW-0812">Transmembrane</keyword>
<evidence type="ECO:0000313" key="11">
    <source>
        <dbReference type="Proteomes" id="UP000316806"/>
    </source>
</evidence>
<dbReference type="EMBL" id="CP040916">
    <property type="protein sequence ID" value="QDQ10033.1"/>
    <property type="molecule type" value="Genomic_DNA"/>
</dbReference>
<evidence type="ECO:0000256" key="3">
    <source>
        <dbReference type="ARBA" id="ARBA00022475"/>
    </source>
</evidence>
<comment type="subcellular location">
    <subcellularLocation>
        <location evidence="1 7">Cell membrane</location>
        <topology evidence="1 7">Multi-pass membrane protein</topology>
    </subcellularLocation>
</comment>
<proteinExistence type="inferred from homology"/>
<sequence length="293" mass="31495">MTTALTSPPAPAADANGRALPRRRAAARRLRALAGGTLIRVVPALVAVLLWQGAAAAEHSPYHPPPADIAARVRELWFSAPLAEGVLTDRFWQDAGPSVLRALGGWALGGAVGIVLGLVAGQWRRAAGYIDPPITFLRSLPKPAVVPVFLLVFGAGDLMRVGLIAFGCTWPVLLNTLQGVRAVDPVQLDTARAFHVPVRTRLVRIVIPAALPKTAAGLRITLSLSLILMVLSEWLLADSGLGHFLITAQRTFEILDMWAAIVLLGLVGYLLNLLFMAVEKRVLRWHRQLSARG</sequence>
<dbReference type="GO" id="GO:0005886">
    <property type="term" value="C:plasma membrane"/>
    <property type="evidence" value="ECO:0007669"/>
    <property type="project" value="UniProtKB-SubCell"/>
</dbReference>
<feature type="compositionally biased region" description="Low complexity" evidence="8">
    <location>
        <begin position="1"/>
        <end position="19"/>
    </location>
</feature>
<keyword evidence="2 7" id="KW-0813">Transport</keyword>
<evidence type="ECO:0000256" key="6">
    <source>
        <dbReference type="ARBA" id="ARBA00023136"/>
    </source>
</evidence>
<protein>
    <submittedName>
        <fullName evidence="10">ABC transporter permease</fullName>
    </submittedName>
</protein>
<feature type="transmembrane region" description="Helical" evidence="7">
    <location>
        <begin position="218"/>
        <end position="237"/>
    </location>
</feature>
<dbReference type="PROSITE" id="PS50928">
    <property type="entry name" value="ABC_TM1"/>
    <property type="match status" value="1"/>
</dbReference>
<dbReference type="RefSeq" id="WP_144001640.1">
    <property type="nucleotide sequence ID" value="NZ_CP040916.1"/>
</dbReference>
<dbReference type="Gene3D" id="1.10.3720.10">
    <property type="entry name" value="MetI-like"/>
    <property type="match status" value="1"/>
</dbReference>
<evidence type="ECO:0000256" key="8">
    <source>
        <dbReference type="SAM" id="MobiDB-lite"/>
    </source>
</evidence>
<feature type="region of interest" description="Disordered" evidence="8">
    <location>
        <begin position="1"/>
        <end position="20"/>
    </location>
</feature>
<dbReference type="InterPro" id="IPR000515">
    <property type="entry name" value="MetI-like"/>
</dbReference>
<accession>A0A516R303</accession>
<dbReference type="Proteomes" id="UP000316806">
    <property type="component" value="Chromosome"/>
</dbReference>
<organism evidence="10 11">
    <name type="scientific">Streptomyces spectabilis</name>
    <dbReference type="NCBI Taxonomy" id="68270"/>
    <lineage>
        <taxon>Bacteria</taxon>
        <taxon>Bacillati</taxon>
        <taxon>Actinomycetota</taxon>
        <taxon>Actinomycetes</taxon>
        <taxon>Kitasatosporales</taxon>
        <taxon>Streptomycetaceae</taxon>
        <taxon>Streptomyces</taxon>
    </lineage>
</organism>
<dbReference type="PANTHER" id="PTHR30151:SF0">
    <property type="entry name" value="ABC TRANSPORTER PERMEASE PROTEIN MJ0413-RELATED"/>
    <property type="match status" value="1"/>
</dbReference>
<comment type="similarity">
    <text evidence="7">Belongs to the binding-protein-dependent transport system permease family.</text>
</comment>
<dbReference type="InterPro" id="IPR035906">
    <property type="entry name" value="MetI-like_sf"/>
</dbReference>
<dbReference type="SUPFAM" id="SSF161098">
    <property type="entry name" value="MetI-like"/>
    <property type="match status" value="1"/>
</dbReference>
<evidence type="ECO:0000259" key="9">
    <source>
        <dbReference type="PROSITE" id="PS50928"/>
    </source>
</evidence>
<evidence type="ECO:0000256" key="4">
    <source>
        <dbReference type="ARBA" id="ARBA00022692"/>
    </source>
</evidence>
<keyword evidence="6 7" id="KW-0472">Membrane</keyword>
<evidence type="ECO:0000256" key="7">
    <source>
        <dbReference type="RuleBase" id="RU363032"/>
    </source>
</evidence>
<feature type="transmembrane region" description="Helical" evidence="7">
    <location>
        <begin position="32"/>
        <end position="54"/>
    </location>
</feature>
<dbReference type="Pfam" id="PF00528">
    <property type="entry name" value="BPD_transp_1"/>
    <property type="match status" value="1"/>
</dbReference>
<dbReference type="GO" id="GO:0055085">
    <property type="term" value="P:transmembrane transport"/>
    <property type="evidence" value="ECO:0007669"/>
    <property type="project" value="InterPro"/>
</dbReference>
<gene>
    <name evidence="10" type="ORF">FH965_05235</name>
</gene>
<evidence type="ECO:0000256" key="2">
    <source>
        <dbReference type="ARBA" id="ARBA00022448"/>
    </source>
</evidence>
<feature type="transmembrane region" description="Helical" evidence="7">
    <location>
        <begin position="257"/>
        <end position="278"/>
    </location>
</feature>
<dbReference type="AlphaFoldDB" id="A0A516R303"/>
<feature type="domain" description="ABC transmembrane type-1" evidence="9">
    <location>
        <begin position="95"/>
        <end position="279"/>
    </location>
</feature>
<reference evidence="10 11" key="1">
    <citation type="journal article" date="2019" name="J. Ind. Microbiol. Biotechnol.">
        <title>The complete genomic sequence of Streptomyces spectabilis NRRL-2792 and identification of secondary metabolite biosynthetic gene clusters.</title>
        <authorList>
            <person name="Sinha A."/>
            <person name="Phillips-Salemka S."/>
            <person name="Niraula T.A."/>
            <person name="Short K.A."/>
            <person name="Niraula N.P."/>
        </authorList>
    </citation>
    <scope>NUCLEOTIDE SEQUENCE [LARGE SCALE GENOMIC DNA]</scope>
    <source>
        <strain evidence="10 11">NRRL 2792</strain>
    </source>
</reference>
<keyword evidence="3" id="KW-1003">Cell membrane</keyword>
<name>A0A516R303_STRST</name>
<evidence type="ECO:0000256" key="1">
    <source>
        <dbReference type="ARBA" id="ARBA00004651"/>
    </source>
</evidence>
<evidence type="ECO:0000256" key="5">
    <source>
        <dbReference type="ARBA" id="ARBA00022989"/>
    </source>
</evidence>
<feature type="transmembrane region" description="Helical" evidence="7">
    <location>
        <begin position="103"/>
        <end position="123"/>
    </location>
</feature>
<dbReference type="CDD" id="cd06261">
    <property type="entry name" value="TM_PBP2"/>
    <property type="match status" value="1"/>
</dbReference>
<evidence type="ECO:0000313" key="10">
    <source>
        <dbReference type="EMBL" id="QDQ10033.1"/>
    </source>
</evidence>
<keyword evidence="5 7" id="KW-1133">Transmembrane helix</keyword>